<dbReference type="EMBL" id="JAWZYT010002629">
    <property type="protein sequence ID" value="KAK4303027.1"/>
    <property type="molecule type" value="Genomic_DNA"/>
</dbReference>
<dbReference type="AlphaFoldDB" id="A0AAE1P8Z6"/>
<name>A0AAE1P8Z6_9EUCA</name>
<protein>
    <submittedName>
        <fullName evidence="1">Uncharacterized protein</fullName>
    </submittedName>
</protein>
<evidence type="ECO:0000313" key="2">
    <source>
        <dbReference type="Proteomes" id="UP001292094"/>
    </source>
</evidence>
<gene>
    <name evidence="1" type="ORF">Pmani_024921</name>
</gene>
<comment type="caution">
    <text evidence="1">The sequence shown here is derived from an EMBL/GenBank/DDBJ whole genome shotgun (WGS) entry which is preliminary data.</text>
</comment>
<dbReference type="Proteomes" id="UP001292094">
    <property type="component" value="Unassembled WGS sequence"/>
</dbReference>
<reference evidence="1" key="1">
    <citation type="submission" date="2023-11" db="EMBL/GenBank/DDBJ databases">
        <title>Genome assemblies of two species of porcelain crab, Petrolisthes cinctipes and Petrolisthes manimaculis (Anomura: Porcellanidae).</title>
        <authorList>
            <person name="Angst P."/>
        </authorList>
    </citation>
    <scope>NUCLEOTIDE SEQUENCE</scope>
    <source>
        <strain evidence="1">PB745_02</strain>
        <tissue evidence="1">Gill</tissue>
    </source>
</reference>
<proteinExistence type="predicted"/>
<organism evidence="1 2">
    <name type="scientific">Petrolisthes manimaculis</name>
    <dbReference type="NCBI Taxonomy" id="1843537"/>
    <lineage>
        <taxon>Eukaryota</taxon>
        <taxon>Metazoa</taxon>
        <taxon>Ecdysozoa</taxon>
        <taxon>Arthropoda</taxon>
        <taxon>Crustacea</taxon>
        <taxon>Multicrustacea</taxon>
        <taxon>Malacostraca</taxon>
        <taxon>Eumalacostraca</taxon>
        <taxon>Eucarida</taxon>
        <taxon>Decapoda</taxon>
        <taxon>Pleocyemata</taxon>
        <taxon>Anomura</taxon>
        <taxon>Galatheoidea</taxon>
        <taxon>Porcellanidae</taxon>
        <taxon>Petrolisthes</taxon>
    </lineage>
</organism>
<accession>A0AAE1P8Z6</accession>
<evidence type="ECO:0000313" key="1">
    <source>
        <dbReference type="EMBL" id="KAK4303027.1"/>
    </source>
</evidence>
<keyword evidence="2" id="KW-1185">Reference proteome</keyword>
<sequence length="275" mass="30997">MDPNSSSGGYTCEVTEVAETHTIRVAAVVQELFPSIQKDNPPQDWLKNFLFRLSKLLQTTPEEATKEVTQRLKRHIHTNSVGNPSVDLVAASMLLCHPHLHQRQYPNKNVPLMPKFLPTPLREKVSMGIFVPLGHLLYAEALMQKVALHVLPNGKCVDPDPYPLDTNEPAPEKFVVLVRRPDVLRGLSTHAFTLAFRFPLLAADMHGLARHMAILMYVHGLSAAAAIDLYDSFFWEFQRQLSLMKVMPLDQFPSWLVDSVFVRHGIHSHSSNSNP</sequence>